<keyword evidence="2" id="KW-1185">Reference proteome</keyword>
<reference evidence="1 2" key="1">
    <citation type="journal article" date="2019" name="Nat. Ecol. Evol.">
        <title>Megaphylogeny resolves global patterns of mushroom evolution.</title>
        <authorList>
            <person name="Varga T."/>
            <person name="Krizsan K."/>
            <person name="Foldi C."/>
            <person name="Dima B."/>
            <person name="Sanchez-Garcia M."/>
            <person name="Sanchez-Ramirez S."/>
            <person name="Szollosi G.J."/>
            <person name="Szarkandi J.G."/>
            <person name="Papp V."/>
            <person name="Albert L."/>
            <person name="Andreopoulos W."/>
            <person name="Angelini C."/>
            <person name="Antonin V."/>
            <person name="Barry K.W."/>
            <person name="Bougher N.L."/>
            <person name="Buchanan P."/>
            <person name="Buyck B."/>
            <person name="Bense V."/>
            <person name="Catcheside P."/>
            <person name="Chovatia M."/>
            <person name="Cooper J."/>
            <person name="Damon W."/>
            <person name="Desjardin D."/>
            <person name="Finy P."/>
            <person name="Geml J."/>
            <person name="Haridas S."/>
            <person name="Hughes K."/>
            <person name="Justo A."/>
            <person name="Karasinski D."/>
            <person name="Kautmanova I."/>
            <person name="Kiss B."/>
            <person name="Kocsube S."/>
            <person name="Kotiranta H."/>
            <person name="LaButti K.M."/>
            <person name="Lechner B.E."/>
            <person name="Liimatainen K."/>
            <person name="Lipzen A."/>
            <person name="Lukacs Z."/>
            <person name="Mihaltcheva S."/>
            <person name="Morgado L.N."/>
            <person name="Niskanen T."/>
            <person name="Noordeloos M.E."/>
            <person name="Ohm R.A."/>
            <person name="Ortiz-Santana B."/>
            <person name="Ovrebo C."/>
            <person name="Racz N."/>
            <person name="Riley R."/>
            <person name="Savchenko A."/>
            <person name="Shiryaev A."/>
            <person name="Soop K."/>
            <person name="Spirin V."/>
            <person name="Szebenyi C."/>
            <person name="Tomsovsky M."/>
            <person name="Tulloss R.E."/>
            <person name="Uehling J."/>
            <person name="Grigoriev I.V."/>
            <person name="Vagvolgyi C."/>
            <person name="Papp T."/>
            <person name="Martin F.M."/>
            <person name="Miettinen O."/>
            <person name="Hibbett D.S."/>
            <person name="Nagy L.G."/>
        </authorList>
    </citation>
    <scope>NUCLEOTIDE SEQUENCE [LARGE SCALE GENOMIC DNA]</scope>
    <source>
        <strain evidence="1 2">CBS 962.96</strain>
    </source>
</reference>
<dbReference type="AlphaFoldDB" id="A0A4S8MS32"/>
<gene>
    <name evidence="1" type="ORF">K435DRAFT_849651</name>
</gene>
<name>A0A4S8MS32_DENBC</name>
<proteinExistence type="predicted"/>
<evidence type="ECO:0000313" key="1">
    <source>
        <dbReference type="EMBL" id="THV05917.1"/>
    </source>
</evidence>
<dbReference type="OrthoDB" id="192832at2759"/>
<dbReference type="Pfam" id="PF26113">
    <property type="entry name" value="GH16_XgeA"/>
    <property type="match status" value="1"/>
</dbReference>
<protein>
    <submittedName>
        <fullName evidence="1">Uncharacterized protein</fullName>
    </submittedName>
</protein>
<evidence type="ECO:0000313" key="2">
    <source>
        <dbReference type="Proteomes" id="UP000297245"/>
    </source>
</evidence>
<sequence length="121" mass="13429">MHFGDVRSGPLDGLLAEVSGLFKATIKTTPTATEQSPPNAGCGVQEWSRASYGEDFNLQDGGVFAMEWDENGIAVCEFLFYSIFQFCVIFLFRCCYPWSTTNWNPRPSSLPLPPPSSPLHM</sequence>
<organism evidence="1 2">
    <name type="scientific">Dendrothele bispora (strain CBS 962.96)</name>
    <dbReference type="NCBI Taxonomy" id="1314807"/>
    <lineage>
        <taxon>Eukaryota</taxon>
        <taxon>Fungi</taxon>
        <taxon>Dikarya</taxon>
        <taxon>Basidiomycota</taxon>
        <taxon>Agaricomycotina</taxon>
        <taxon>Agaricomycetes</taxon>
        <taxon>Agaricomycetidae</taxon>
        <taxon>Agaricales</taxon>
        <taxon>Agaricales incertae sedis</taxon>
        <taxon>Dendrothele</taxon>
    </lineage>
</organism>
<dbReference type="Gene3D" id="2.60.120.200">
    <property type="match status" value="1"/>
</dbReference>
<accession>A0A4S8MS32</accession>
<dbReference type="EMBL" id="ML179046">
    <property type="protein sequence ID" value="THV05917.1"/>
    <property type="molecule type" value="Genomic_DNA"/>
</dbReference>
<dbReference type="Proteomes" id="UP000297245">
    <property type="component" value="Unassembled WGS sequence"/>
</dbReference>